<sequence>MDKDTLVVAQTLQIHNNLIHYSGVVDKMGLTIGALQKLREALGHFSHTCKMELVPAQIEAHHTITLYTCENENLEKPAVI</sequence>
<keyword evidence="2" id="KW-1185">Reference proteome</keyword>
<name>A0A5B7F7F2_PORTR</name>
<dbReference type="Proteomes" id="UP000324222">
    <property type="component" value="Unassembled WGS sequence"/>
</dbReference>
<dbReference type="AlphaFoldDB" id="A0A5B7F7F2"/>
<dbReference type="EMBL" id="VSRR010005865">
    <property type="protein sequence ID" value="MPC43520.1"/>
    <property type="molecule type" value="Genomic_DNA"/>
</dbReference>
<gene>
    <name evidence="1" type="ORF">E2C01_037170</name>
</gene>
<reference evidence="1 2" key="1">
    <citation type="submission" date="2019-05" db="EMBL/GenBank/DDBJ databases">
        <title>Another draft genome of Portunus trituberculatus and its Hox gene families provides insights of decapod evolution.</title>
        <authorList>
            <person name="Jeong J.-H."/>
            <person name="Song I."/>
            <person name="Kim S."/>
            <person name="Choi T."/>
            <person name="Kim D."/>
            <person name="Ryu S."/>
            <person name="Kim W."/>
        </authorList>
    </citation>
    <scope>NUCLEOTIDE SEQUENCE [LARGE SCALE GENOMIC DNA]</scope>
    <source>
        <tissue evidence="1">Muscle</tissue>
    </source>
</reference>
<comment type="caution">
    <text evidence="1">The sequence shown here is derived from an EMBL/GenBank/DDBJ whole genome shotgun (WGS) entry which is preliminary data.</text>
</comment>
<organism evidence="1 2">
    <name type="scientific">Portunus trituberculatus</name>
    <name type="common">Swimming crab</name>
    <name type="synonym">Neptunus trituberculatus</name>
    <dbReference type="NCBI Taxonomy" id="210409"/>
    <lineage>
        <taxon>Eukaryota</taxon>
        <taxon>Metazoa</taxon>
        <taxon>Ecdysozoa</taxon>
        <taxon>Arthropoda</taxon>
        <taxon>Crustacea</taxon>
        <taxon>Multicrustacea</taxon>
        <taxon>Malacostraca</taxon>
        <taxon>Eumalacostraca</taxon>
        <taxon>Eucarida</taxon>
        <taxon>Decapoda</taxon>
        <taxon>Pleocyemata</taxon>
        <taxon>Brachyura</taxon>
        <taxon>Eubrachyura</taxon>
        <taxon>Portunoidea</taxon>
        <taxon>Portunidae</taxon>
        <taxon>Portuninae</taxon>
        <taxon>Portunus</taxon>
    </lineage>
</organism>
<accession>A0A5B7F7F2</accession>
<proteinExistence type="predicted"/>
<evidence type="ECO:0000313" key="1">
    <source>
        <dbReference type="EMBL" id="MPC43520.1"/>
    </source>
</evidence>
<protein>
    <submittedName>
        <fullName evidence="1">Uncharacterized protein</fullName>
    </submittedName>
</protein>
<evidence type="ECO:0000313" key="2">
    <source>
        <dbReference type="Proteomes" id="UP000324222"/>
    </source>
</evidence>